<comment type="subcellular location">
    <subcellularLocation>
        <location evidence="5">Cytoplasm</location>
    </subcellularLocation>
    <text evidence="5">Associates with late stage pre-50S ribosomal subunits.</text>
</comment>
<keyword evidence="7" id="KW-1185">Reference proteome</keyword>
<protein>
    <recommendedName>
        <fullName evidence="5">Dual-action ribosomal maturation protein DarP</fullName>
    </recommendedName>
    <alternativeName>
        <fullName evidence="5">Large ribosomal subunit assembly factor DarP</fullName>
    </alternativeName>
</protein>
<comment type="similarity">
    <text evidence="5">Belongs to the DarP family.</text>
</comment>
<dbReference type="Pfam" id="PF04751">
    <property type="entry name" value="DarP"/>
    <property type="match status" value="1"/>
</dbReference>
<dbReference type="HAMAP" id="MF_00765">
    <property type="entry name" value="DarP"/>
    <property type="match status" value="1"/>
</dbReference>
<keyword evidence="3 5" id="KW-0699">rRNA-binding</keyword>
<dbReference type="InterPro" id="IPR006839">
    <property type="entry name" value="DarP"/>
</dbReference>
<dbReference type="GO" id="GO:0019843">
    <property type="term" value="F:rRNA binding"/>
    <property type="evidence" value="ECO:0007669"/>
    <property type="project" value="UniProtKB-UniRule"/>
</dbReference>
<evidence type="ECO:0000256" key="5">
    <source>
        <dbReference type="HAMAP-Rule" id="MF_00765"/>
    </source>
</evidence>
<dbReference type="Gene3D" id="1.10.60.30">
    <property type="entry name" value="PSPTO4464-like domains"/>
    <property type="match status" value="2"/>
</dbReference>
<reference evidence="6 7" key="1">
    <citation type="journal article" date="2024" name="Microbiology">
        <title>Methylomarinum rosea sp. nov., a novel halophilic methanotrophic bacterium from the hypersaline Lake Elton.</title>
        <authorList>
            <person name="Suleimanov R.Z."/>
            <person name="Oshkin I.Y."/>
            <person name="Danilova O.V."/>
            <person name="Suzina N.E."/>
            <person name="Dedysh S.N."/>
        </authorList>
    </citation>
    <scope>NUCLEOTIDE SEQUENCE [LARGE SCALE GENOMIC DNA]</scope>
    <source>
        <strain evidence="6 7">Ch1-1</strain>
    </source>
</reference>
<gene>
    <name evidence="6" type="primary">yjgA</name>
    <name evidence="5" type="synonym">darP</name>
    <name evidence="6" type="ORF">Q9L42_002075</name>
</gene>
<dbReference type="PANTHER" id="PTHR38101:SF1">
    <property type="entry name" value="UPF0307 PROTEIN YJGA"/>
    <property type="match status" value="1"/>
</dbReference>
<comment type="function">
    <text evidence="5">Member of a network of 50S ribosomal subunit biogenesis factors which assembles along the 30S-50S interface, preventing incorrect 23S rRNA structures from forming. Promotes peptidyl transferase center (PTC) maturation.</text>
</comment>
<dbReference type="GO" id="GO:1902626">
    <property type="term" value="P:assembly of large subunit precursor of preribosome"/>
    <property type="evidence" value="ECO:0007669"/>
    <property type="project" value="UniProtKB-UniRule"/>
</dbReference>
<keyword evidence="1 5" id="KW-0963">Cytoplasm</keyword>
<evidence type="ECO:0000256" key="3">
    <source>
        <dbReference type="ARBA" id="ARBA00022730"/>
    </source>
</evidence>
<dbReference type="KEGG" id="mech:Q9L42_002075"/>
<keyword evidence="2 5" id="KW-0690">Ribosome biogenesis</keyword>
<sequence>MQEEYYEDDEALFEYAERPNKTQIKREIAAISAMAEEICELTEAQIDTLNLPDELQLALLEAAKMPHKGARKRQLKYITAQLRKMDIGALQEKLARLKSQSAHAVREHHQAERWRDQLLGENGHQQLTQLLDKFPHADGQHLRQLMRNAGKELKAEKAPKSARLLYRYLKELIESAN</sequence>
<dbReference type="GO" id="GO:0043022">
    <property type="term" value="F:ribosome binding"/>
    <property type="evidence" value="ECO:0007669"/>
    <property type="project" value="UniProtKB-UniRule"/>
</dbReference>
<dbReference type="EMBL" id="CP157743">
    <property type="protein sequence ID" value="XBS20933.1"/>
    <property type="molecule type" value="Genomic_DNA"/>
</dbReference>
<dbReference type="AlphaFoldDB" id="A0AAU7NVE4"/>
<keyword evidence="4 5" id="KW-0694">RNA-binding</keyword>
<dbReference type="InterPro" id="IPR023153">
    <property type="entry name" value="DarP_sf"/>
</dbReference>
<evidence type="ECO:0000313" key="7">
    <source>
        <dbReference type="Proteomes" id="UP001225378"/>
    </source>
</evidence>
<organism evidence="6 7">
    <name type="scientific">Methylomarinum roseum</name>
    <dbReference type="NCBI Taxonomy" id="3067653"/>
    <lineage>
        <taxon>Bacteria</taxon>
        <taxon>Pseudomonadati</taxon>
        <taxon>Pseudomonadota</taxon>
        <taxon>Gammaproteobacteria</taxon>
        <taxon>Methylococcales</taxon>
        <taxon>Methylococcaceae</taxon>
        <taxon>Methylomarinum</taxon>
    </lineage>
</organism>
<evidence type="ECO:0000313" key="6">
    <source>
        <dbReference type="EMBL" id="XBS20933.1"/>
    </source>
</evidence>
<dbReference type="RefSeq" id="WP_305910085.1">
    <property type="nucleotide sequence ID" value="NZ_CP157743.1"/>
</dbReference>
<evidence type="ECO:0000256" key="1">
    <source>
        <dbReference type="ARBA" id="ARBA00022490"/>
    </source>
</evidence>
<evidence type="ECO:0000256" key="4">
    <source>
        <dbReference type="ARBA" id="ARBA00022884"/>
    </source>
</evidence>
<dbReference type="CDD" id="cd16331">
    <property type="entry name" value="YjgA-like"/>
    <property type="match status" value="1"/>
</dbReference>
<dbReference type="PIRSF" id="PIRSF016183">
    <property type="entry name" value="UCP016183"/>
    <property type="match status" value="1"/>
</dbReference>
<dbReference type="PANTHER" id="PTHR38101">
    <property type="entry name" value="UPF0307 PROTEIN YJGA"/>
    <property type="match status" value="1"/>
</dbReference>
<dbReference type="NCBIfam" id="NF003593">
    <property type="entry name" value="PRK05255.1-1"/>
    <property type="match status" value="1"/>
</dbReference>
<dbReference type="Proteomes" id="UP001225378">
    <property type="component" value="Chromosome"/>
</dbReference>
<dbReference type="SUPFAM" id="SSF158710">
    <property type="entry name" value="PSPTO4464-like"/>
    <property type="match status" value="1"/>
</dbReference>
<name>A0AAU7NVE4_9GAMM</name>
<evidence type="ECO:0000256" key="2">
    <source>
        <dbReference type="ARBA" id="ARBA00022517"/>
    </source>
</evidence>
<dbReference type="GO" id="GO:0005829">
    <property type="term" value="C:cytosol"/>
    <property type="evidence" value="ECO:0007669"/>
    <property type="project" value="TreeGrafter"/>
</dbReference>
<accession>A0AAU7NVE4</accession>
<proteinExistence type="inferred from homology"/>